<dbReference type="GO" id="GO:0016020">
    <property type="term" value="C:membrane"/>
    <property type="evidence" value="ECO:0007669"/>
    <property type="project" value="TreeGrafter"/>
</dbReference>
<dbReference type="Pfam" id="PF01734">
    <property type="entry name" value="Patatin"/>
    <property type="match status" value="1"/>
</dbReference>
<keyword evidence="7" id="KW-1185">Reference proteome</keyword>
<dbReference type="InterPro" id="IPR002641">
    <property type="entry name" value="PNPLA_dom"/>
</dbReference>
<dbReference type="SUPFAM" id="SSF52151">
    <property type="entry name" value="FabD/lysophospholipase-like"/>
    <property type="match status" value="1"/>
</dbReference>
<proteinExistence type="predicted"/>
<dbReference type="GO" id="GO:0016042">
    <property type="term" value="P:lipid catabolic process"/>
    <property type="evidence" value="ECO:0007669"/>
    <property type="project" value="UniProtKB-KW"/>
</dbReference>
<dbReference type="Proteomes" id="UP001140562">
    <property type="component" value="Unassembled WGS sequence"/>
</dbReference>
<dbReference type="EMBL" id="JAPEUV010000021">
    <property type="protein sequence ID" value="KAJ4339652.1"/>
    <property type="molecule type" value="Genomic_DNA"/>
</dbReference>
<feature type="short sequence motif" description="GXGXXG" evidence="4">
    <location>
        <begin position="101"/>
        <end position="106"/>
    </location>
</feature>
<evidence type="ECO:0000313" key="7">
    <source>
        <dbReference type="Proteomes" id="UP001140562"/>
    </source>
</evidence>
<dbReference type="GO" id="GO:0019369">
    <property type="term" value="P:arachidonate metabolic process"/>
    <property type="evidence" value="ECO:0007669"/>
    <property type="project" value="TreeGrafter"/>
</dbReference>
<dbReference type="PROSITE" id="PS51635">
    <property type="entry name" value="PNPLA"/>
    <property type="match status" value="1"/>
</dbReference>
<evidence type="ECO:0000256" key="2">
    <source>
        <dbReference type="ARBA" id="ARBA00022963"/>
    </source>
</evidence>
<gene>
    <name evidence="6" type="ORF">N0V87_003093</name>
</gene>
<evidence type="ECO:0000256" key="4">
    <source>
        <dbReference type="PROSITE-ProRule" id="PRU01161"/>
    </source>
</evidence>
<dbReference type="GO" id="GO:0047499">
    <property type="term" value="F:calcium-independent phospholipase A2 activity"/>
    <property type="evidence" value="ECO:0007669"/>
    <property type="project" value="TreeGrafter"/>
</dbReference>
<sequence length="371" mass="41129">MDQDGNVVAVRICAKFTWSRIAVQNGYLVIDIGDAGSMIQPRDVQYTKLVSEIQVIQEVLHETNVQTHAAFTPQIPNKAICQADAFATADKTPLRVLSLDGGGVRGVASLRMLKAVMSKVHPGKKPWEVFDMIGGTSTGGLIAIMLGRLHMTIDECLQKYGDFMNEIFHAEHGKAGKLASLALHGSYYQAHELEKVIKGLLVSQKLDPEVPLLEDPRTYKQGERQCKAMDRGPIRTGIPANTPMNQKPNLLNVVNVAAAVPNVATNTQIIHILLRCLINAFAPKPQGKKYWRLNIGEEIPAWNEKTYPFWDIFHQFEKDIMHMQDYKKLGDLDDVASLPELVQMTEKYIAAQDQDISDCAAALMGGLNSKL</sequence>
<evidence type="ECO:0000256" key="1">
    <source>
        <dbReference type="ARBA" id="ARBA00022801"/>
    </source>
</evidence>
<organism evidence="6 7">
    <name type="scientific">Didymella glomerata</name>
    <dbReference type="NCBI Taxonomy" id="749621"/>
    <lineage>
        <taxon>Eukaryota</taxon>
        <taxon>Fungi</taxon>
        <taxon>Dikarya</taxon>
        <taxon>Ascomycota</taxon>
        <taxon>Pezizomycotina</taxon>
        <taxon>Dothideomycetes</taxon>
        <taxon>Pleosporomycetidae</taxon>
        <taxon>Pleosporales</taxon>
        <taxon>Pleosporineae</taxon>
        <taxon>Didymellaceae</taxon>
        <taxon>Didymella</taxon>
    </lineage>
</organism>
<dbReference type="Gene3D" id="3.40.1090.10">
    <property type="entry name" value="Cytosolic phospholipase A2 catalytic domain"/>
    <property type="match status" value="1"/>
</dbReference>
<feature type="short sequence motif" description="GXSXG" evidence="4">
    <location>
        <begin position="135"/>
        <end position="139"/>
    </location>
</feature>
<reference evidence="6" key="1">
    <citation type="submission" date="2022-10" db="EMBL/GenBank/DDBJ databases">
        <title>Tapping the CABI collections for fungal endophytes: first genome assemblies for Collariella, Neodidymelliopsis, Ascochyta clinopodiicola, Didymella pomorum, Didymosphaeria variabile, Neocosmospora piperis and Neocucurbitaria cava.</title>
        <authorList>
            <person name="Hill R."/>
        </authorList>
    </citation>
    <scope>NUCLEOTIDE SEQUENCE</scope>
    <source>
        <strain evidence="6">IMI 360193</strain>
    </source>
</reference>
<evidence type="ECO:0000259" key="5">
    <source>
        <dbReference type="PROSITE" id="PS51635"/>
    </source>
</evidence>
<evidence type="ECO:0000313" key="6">
    <source>
        <dbReference type="EMBL" id="KAJ4339652.1"/>
    </source>
</evidence>
<name>A0A9W8X2W6_9PLEO</name>
<dbReference type="InterPro" id="IPR016035">
    <property type="entry name" value="Acyl_Trfase/lysoPLipase"/>
</dbReference>
<dbReference type="AlphaFoldDB" id="A0A9W8X2W6"/>
<keyword evidence="3" id="KW-0443">Lipid metabolism</keyword>
<dbReference type="PANTHER" id="PTHR24185:SF1">
    <property type="entry name" value="CALCIUM-INDEPENDENT PHOSPHOLIPASE A2-GAMMA"/>
    <property type="match status" value="1"/>
</dbReference>
<keyword evidence="2" id="KW-0442">Lipid degradation</keyword>
<accession>A0A9W8X2W6</accession>
<dbReference type="GO" id="GO:0046486">
    <property type="term" value="P:glycerolipid metabolic process"/>
    <property type="evidence" value="ECO:0007669"/>
    <property type="project" value="UniProtKB-ARBA"/>
</dbReference>
<feature type="domain" description="PNPLA" evidence="5">
    <location>
        <begin position="97"/>
        <end position="305"/>
    </location>
</feature>
<dbReference type="OrthoDB" id="1658288at2759"/>
<evidence type="ECO:0000256" key="3">
    <source>
        <dbReference type="ARBA" id="ARBA00023098"/>
    </source>
</evidence>
<comment type="caution">
    <text evidence="6">The sequence shown here is derived from an EMBL/GenBank/DDBJ whole genome shotgun (WGS) entry which is preliminary data.</text>
</comment>
<protein>
    <recommendedName>
        <fullName evidence="5">PNPLA domain-containing protein</fullName>
    </recommendedName>
</protein>
<comment type="caution">
    <text evidence="4">Lacks conserved residue(s) required for the propagation of feature annotation.</text>
</comment>
<keyword evidence="1" id="KW-0378">Hydrolase</keyword>
<dbReference type="PANTHER" id="PTHR24185">
    <property type="entry name" value="CALCIUM-INDEPENDENT PHOSPHOLIPASE A2-GAMMA"/>
    <property type="match status" value="1"/>
</dbReference>